<dbReference type="Pfam" id="PF21811">
    <property type="entry name" value="RdfA"/>
    <property type="match status" value="1"/>
</dbReference>
<dbReference type="EMBL" id="FOZK01000001">
    <property type="protein sequence ID" value="SFR91600.1"/>
    <property type="molecule type" value="Genomic_DNA"/>
</dbReference>
<dbReference type="RefSeq" id="WP_089814346.1">
    <property type="nucleotide sequence ID" value="NZ_FOZK01000001.1"/>
</dbReference>
<protein>
    <submittedName>
        <fullName evidence="1">Uncharacterized protein</fullName>
    </submittedName>
</protein>
<gene>
    <name evidence="1" type="ORF">SAMN05216559_0944</name>
</gene>
<keyword evidence="2" id="KW-1185">Reference proteome</keyword>
<accession>A0A1I6KL38</accession>
<reference evidence="1 2" key="1">
    <citation type="submission" date="2016-10" db="EMBL/GenBank/DDBJ databases">
        <authorList>
            <person name="de Groot N.N."/>
        </authorList>
    </citation>
    <scope>NUCLEOTIDE SEQUENCE [LARGE SCALE GENOMIC DNA]</scope>
    <source>
        <strain evidence="1 2">CGMCC 1.10457</strain>
    </source>
</reference>
<dbReference type="STRING" id="767519.SAMN05216559_0944"/>
<dbReference type="InterPro" id="IPR048925">
    <property type="entry name" value="RdfA"/>
</dbReference>
<evidence type="ECO:0000313" key="2">
    <source>
        <dbReference type="Proteomes" id="UP000199062"/>
    </source>
</evidence>
<sequence>MASGNGSTGGATQTKVGRLIEGYDLGPEYGGELEAAWTDDGTERKSLRDLAEEFNRRLLAAAMSDAGMSTLDGEVDNIFRLLTAEDVTSGTRTEARSRLERNGIDVEQLERDFVTYQAIRSYLQNERGAEYEGASDEDRLERTADSIERLSSRLSSVCETNLNQLRETDRITLDEFRLFVTVDVLCEKCGSQYTVAELLERGGCDCDDDVETAQVDD</sequence>
<evidence type="ECO:0000313" key="1">
    <source>
        <dbReference type="EMBL" id="SFR91600.1"/>
    </source>
</evidence>
<dbReference type="OrthoDB" id="304916at2157"/>
<name>A0A1I6KL38_9EURY</name>
<dbReference type="Proteomes" id="UP000199062">
    <property type="component" value="Unassembled WGS sequence"/>
</dbReference>
<proteinExistence type="predicted"/>
<dbReference type="AlphaFoldDB" id="A0A1I6KL38"/>
<organism evidence="1 2">
    <name type="scientific">Halomicrobium zhouii</name>
    <dbReference type="NCBI Taxonomy" id="767519"/>
    <lineage>
        <taxon>Archaea</taxon>
        <taxon>Methanobacteriati</taxon>
        <taxon>Methanobacteriota</taxon>
        <taxon>Stenosarchaea group</taxon>
        <taxon>Halobacteria</taxon>
        <taxon>Halobacteriales</taxon>
        <taxon>Haloarculaceae</taxon>
        <taxon>Halomicrobium</taxon>
    </lineage>
</organism>